<evidence type="ECO:0000313" key="3">
    <source>
        <dbReference type="Proteomes" id="UP000663854"/>
    </source>
</evidence>
<dbReference type="AlphaFoldDB" id="A0A814QPU3"/>
<protein>
    <submittedName>
        <fullName evidence="1">Uncharacterized protein</fullName>
    </submittedName>
</protein>
<sequence>METLSRQWTTMDSLLSYVNGADERNTEIDDSQTAVQASVNQRLSRIVYDPMFTNCLTFVKWFSHNFIDLISDNMVLDRFLQILPEIHNEIKWLDLHSSSMKDILCAADYPNLYGLGLYNIDAESIQYLLTNLRDQAKCSNSSEEYFPYAKISYPIICSRTLTELLN</sequence>
<dbReference type="Proteomes" id="UP000663854">
    <property type="component" value="Unassembled WGS sequence"/>
</dbReference>
<dbReference type="EMBL" id="CAJNOL010001349">
    <property type="protein sequence ID" value="CAF1341361.1"/>
    <property type="molecule type" value="Genomic_DNA"/>
</dbReference>
<gene>
    <name evidence="2" type="ORF">JXQ802_LOCUS31590</name>
    <name evidence="1" type="ORF">PYM288_LOCUS20786</name>
</gene>
<evidence type="ECO:0000313" key="2">
    <source>
        <dbReference type="EMBL" id="CAF1341361.1"/>
    </source>
</evidence>
<comment type="caution">
    <text evidence="1">The sequence shown here is derived from an EMBL/GenBank/DDBJ whole genome shotgun (WGS) entry which is preliminary data.</text>
</comment>
<evidence type="ECO:0000313" key="4">
    <source>
        <dbReference type="Proteomes" id="UP000663870"/>
    </source>
</evidence>
<name>A0A814QPU3_9BILA</name>
<proteinExistence type="predicted"/>
<organism evidence="1 3">
    <name type="scientific">Rotaria sordida</name>
    <dbReference type="NCBI Taxonomy" id="392033"/>
    <lineage>
        <taxon>Eukaryota</taxon>
        <taxon>Metazoa</taxon>
        <taxon>Spiralia</taxon>
        <taxon>Gnathifera</taxon>
        <taxon>Rotifera</taxon>
        <taxon>Eurotatoria</taxon>
        <taxon>Bdelloidea</taxon>
        <taxon>Philodinida</taxon>
        <taxon>Philodinidae</taxon>
        <taxon>Rotaria</taxon>
    </lineage>
</organism>
<keyword evidence="4" id="KW-1185">Reference proteome</keyword>
<accession>A0A814QPU3</accession>
<reference evidence="1" key="1">
    <citation type="submission" date="2021-02" db="EMBL/GenBank/DDBJ databases">
        <authorList>
            <person name="Nowell W R."/>
        </authorList>
    </citation>
    <scope>NUCLEOTIDE SEQUENCE</scope>
</reference>
<dbReference type="EMBL" id="CAJNOH010000783">
    <property type="protein sequence ID" value="CAF1122671.1"/>
    <property type="molecule type" value="Genomic_DNA"/>
</dbReference>
<dbReference type="Proteomes" id="UP000663870">
    <property type="component" value="Unassembled WGS sequence"/>
</dbReference>
<evidence type="ECO:0000313" key="1">
    <source>
        <dbReference type="EMBL" id="CAF1122671.1"/>
    </source>
</evidence>